<dbReference type="GO" id="GO:0051131">
    <property type="term" value="P:chaperone-mediated protein complex assembly"/>
    <property type="evidence" value="ECO:0007669"/>
    <property type="project" value="TreeGrafter"/>
</dbReference>
<dbReference type="Pfam" id="PF00004">
    <property type="entry name" value="AAA"/>
    <property type="match status" value="1"/>
</dbReference>
<dbReference type="GO" id="GO:0016887">
    <property type="term" value="F:ATP hydrolysis activity"/>
    <property type="evidence" value="ECO:0007669"/>
    <property type="project" value="InterPro"/>
</dbReference>
<evidence type="ECO:0000313" key="2">
    <source>
        <dbReference type="EMBL" id="OGK74314.1"/>
    </source>
</evidence>
<reference evidence="2 3" key="1">
    <citation type="journal article" date="2016" name="Nat. Commun.">
        <title>Thousands of microbial genomes shed light on interconnected biogeochemical processes in an aquifer system.</title>
        <authorList>
            <person name="Anantharaman K."/>
            <person name="Brown C.T."/>
            <person name="Hug L.A."/>
            <person name="Sharon I."/>
            <person name="Castelle C.J."/>
            <person name="Probst A.J."/>
            <person name="Thomas B.C."/>
            <person name="Singh A."/>
            <person name="Wilkins M.J."/>
            <person name="Karaoz U."/>
            <person name="Brodie E.L."/>
            <person name="Williams K.H."/>
            <person name="Hubbard S.S."/>
            <person name="Banfield J.F."/>
        </authorList>
    </citation>
    <scope>NUCLEOTIDE SEQUENCE [LARGE SCALE GENOMIC DNA]</scope>
</reference>
<dbReference type="EMBL" id="MGBR01000001">
    <property type="protein sequence ID" value="OGK74314.1"/>
    <property type="molecule type" value="Genomic_DNA"/>
</dbReference>
<dbReference type="GO" id="GO:0005524">
    <property type="term" value="F:ATP binding"/>
    <property type="evidence" value="ECO:0007669"/>
    <property type="project" value="InterPro"/>
</dbReference>
<proteinExistence type="predicted"/>
<dbReference type="GO" id="GO:0006515">
    <property type="term" value="P:protein quality control for misfolded or incompletely synthesized proteins"/>
    <property type="evidence" value="ECO:0007669"/>
    <property type="project" value="TreeGrafter"/>
</dbReference>
<dbReference type="SMART" id="SM00382">
    <property type="entry name" value="AAA"/>
    <property type="match status" value="1"/>
</dbReference>
<dbReference type="InterPro" id="IPR003959">
    <property type="entry name" value="ATPase_AAA_core"/>
</dbReference>
<evidence type="ECO:0000313" key="3">
    <source>
        <dbReference type="Proteomes" id="UP000177050"/>
    </source>
</evidence>
<dbReference type="InterPro" id="IPR027417">
    <property type="entry name" value="P-loop_NTPase"/>
</dbReference>
<dbReference type="InterPro" id="IPR027065">
    <property type="entry name" value="Lon_Prtase"/>
</dbReference>
<accession>A0A1F7L2Q0</accession>
<dbReference type="GO" id="GO:0004176">
    <property type="term" value="F:ATP-dependent peptidase activity"/>
    <property type="evidence" value="ECO:0007669"/>
    <property type="project" value="InterPro"/>
</dbReference>
<dbReference type="InterPro" id="IPR003593">
    <property type="entry name" value="AAA+_ATPase"/>
</dbReference>
<dbReference type="GO" id="GO:0004252">
    <property type="term" value="F:serine-type endopeptidase activity"/>
    <property type="evidence" value="ECO:0007669"/>
    <property type="project" value="InterPro"/>
</dbReference>
<dbReference type="AlphaFoldDB" id="A0A1F7L2Q0"/>
<organism evidence="2 3">
    <name type="scientific">Candidatus Roizmanbacteria bacterium RIFOXYD1_FULL_38_12</name>
    <dbReference type="NCBI Taxonomy" id="1802093"/>
    <lineage>
        <taxon>Bacteria</taxon>
        <taxon>Candidatus Roizmaniibacteriota</taxon>
    </lineage>
</organism>
<name>A0A1F7L2Q0_9BACT</name>
<comment type="caution">
    <text evidence="2">The sequence shown here is derived from an EMBL/GenBank/DDBJ whole genome shotgun (WGS) entry which is preliminary data.</text>
</comment>
<dbReference type="Gene3D" id="1.10.8.60">
    <property type="match status" value="1"/>
</dbReference>
<dbReference type="PANTHER" id="PTHR43718">
    <property type="entry name" value="LON PROTEASE"/>
    <property type="match status" value="1"/>
</dbReference>
<dbReference type="GO" id="GO:0007005">
    <property type="term" value="P:mitochondrion organization"/>
    <property type="evidence" value="ECO:0007669"/>
    <property type="project" value="TreeGrafter"/>
</dbReference>
<gene>
    <name evidence="2" type="ORF">A3K52_00520</name>
</gene>
<evidence type="ECO:0000259" key="1">
    <source>
        <dbReference type="SMART" id="SM00382"/>
    </source>
</evidence>
<dbReference type="Proteomes" id="UP000177050">
    <property type="component" value="Unassembled WGS sequence"/>
</dbReference>
<sequence length="353" mass="39527">MSANQTSPQNSLSEIEKLKVQLQSAVLPANLHDKALQQIERINLTLKYGGSLTQLDITAKYIDWITNLPWEKKTEDILDINKAKVFLDQNHYGLEPIKRRVLEYLSVLALQKQRAPTGTLHAPNLFFVGLAGTGKTTFAKSIAESMGRKLVRIPFGGLSSAVDLRGQSKTSPESEPGMVMKALRRAGTKNPVILLDELDRCTPESRSSIMGVLIELLDPGQNAAYTDYFIDYPFDLSQCLFVATANNTNSIATAVMDRLELIQMPSYNDQDKIEIGKRFVLPRFMKESGLTNEQLKIEDTVWAKMVRPLGFEPGIRSLEREIETIVRKIAYKIVSGQGTSFVLNDENMREFVG</sequence>
<dbReference type="Gene3D" id="3.40.50.300">
    <property type="entry name" value="P-loop containing nucleotide triphosphate hydrolases"/>
    <property type="match status" value="1"/>
</dbReference>
<dbReference type="GO" id="GO:0003697">
    <property type="term" value="F:single-stranded DNA binding"/>
    <property type="evidence" value="ECO:0007669"/>
    <property type="project" value="TreeGrafter"/>
</dbReference>
<dbReference type="SUPFAM" id="SSF52540">
    <property type="entry name" value="P-loop containing nucleoside triphosphate hydrolases"/>
    <property type="match status" value="1"/>
</dbReference>
<dbReference type="Pfam" id="PF22667">
    <property type="entry name" value="Lon_lid"/>
    <property type="match status" value="1"/>
</dbReference>
<dbReference type="InterPro" id="IPR054594">
    <property type="entry name" value="Lon_lid"/>
</dbReference>
<feature type="domain" description="AAA+ ATPase" evidence="1">
    <location>
        <begin position="121"/>
        <end position="269"/>
    </location>
</feature>
<protein>
    <recommendedName>
        <fullName evidence="1">AAA+ ATPase domain-containing protein</fullName>
    </recommendedName>
</protein>
<dbReference type="PANTHER" id="PTHR43718:SF2">
    <property type="entry name" value="LON PROTEASE HOMOLOG, MITOCHONDRIAL"/>
    <property type="match status" value="1"/>
</dbReference>